<evidence type="ECO:0000313" key="1">
    <source>
        <dbReference type="EMBL" id="TJY44195.1"/>
    </source>
</evidence>
<name>A0A4U0FGW8_9BACL</name>
<protein>
    <submittedName>
        <fullName evidence="1">Uncharacterized protein</fullName>
    </submittedName>
</protein>
<dbReference type="AlphaFoldDB" id="A0A4U0FGW8"/>
<proteinExistence type="predicted"/>
<keyword evidence="2" id="KW-1185">Reference proteome</keyword>
<dbReference type="EMBL" id="SUPK01000001">
    <property type="protein sequence ID" value="TJY44195.1"/>
    <property type="molecule type" value="Genomic_DNA"/>
</dbReference>
<dbReference type="Proteomes" id="UP000309673">
    <property type="component" value="Unassembled WGS sequence"/>
</dbReference>
<accession>A0A4U0FGW8</accession>
<dbReference type="RefSeq" id="WP_136775926.1">
    <property type="nucleotide sequence ID" value="NZ_SUPK01000001.1"/>
</dbReference>
<sequence length="106" mass="12245">MIRYGDETWWELTFSAFYPRVEKRDNQWIDVELRVETAAAAPLPDDLIDFSILAICTHSGYPVQLVPMDEGCDCEYQLTQGEKDQVEAYLLSEPLQQLIREATENT</sequence>
<organism evidence="1 2">
    <name type="scientific">Cohnella pontilimi</name>
    <dbReference type="NCBI Taxonomy" id="2564100"/>
    <lineage>
        <taxon>Bacteria</taxon>
        <taxon>Bacillati</taxon>
        <taxon>Bacillota</taxon>
        <taxon>Bacilli</taxon>
        <taxon>Bacillales</taxon>
        <taxon>Paenibacillaceae</taxon>
        <taxon>Cohnella</taxon>
    </lineage>
</organism>
<evidence type="ECO:0000313" key="2">
    <source>
        <dbReference type="Proteomes" id="UP000309673"/>
    </source>
</evidence>
<reference evidence="1 2" key="1">
    <citation type="submission" date="2019-04" db="EMBL/GenBank/DDBJ databases">
        <title>Cohnella sp. nov., isolated from soil.</title>
        <authorList>
            <person name="Kim W."/>
        </authorList>
    </citation>
    <scope>NUCLEOTIDE SEQUENCE [LARGE SCALE GENOMIC DNA]</scope>
    <source>
        <strain evidence="1 2">CAU 1483</strain>
    </source>
</reference>
<dbReference type="OrthoDB" id="2930633at2"/>
<comment type="caution">
    <text evidence="1">The sequence shown here is derived from an EMBL/GenBank/DDBJ whole genome shotgun (WGS) entry which is preliminary data.</text>
</comment>
<gene>
    <name evidence="1" type="ORF">E5161_02030</name>
</gene>